<protein>
    <submittedName>
        <fullName evidence="1">Uncharacterized protein</fullName>
    </submittedName>
</protein>
<reference evidence="1 2" key="1">
    <citation type="submission" date="2016-10" db="EMBL/GenBank/DDBJ databases">
        <title>Genome sequence of the basidiomycete white-rot fungus Trametes pubescens.</title>
        <authorList>
            <person name="Makela M.R."/>
            <person name="Granchi Z."/>
            <person name="Peng M."/>
            <person name="De Vries R.P."/>
            <person name="Grigoriev I."/>
            <person name="Riley R."/>
            <person name="Hilden K."/>
        </authorList>
    </citation>
    <scope>NUCLEOTIDE SEQUENCE [LARGE SCALE GENOMIC DNA]</scope>
    <source>
        <strain evidence="1 2">FBCC735</strain>
    </source>
</reference>
<sequence>MSGPGRLILDGKILPKVRAGSIRLSTGNVATLRTQACLHLLSGAMLKITRQAHHGGQTRIGVD</sequence>
<evidence type="ECO:0000313" key="2">
    <source>
        <dbReference type="Proteomes" id="UP000184267"/>
    </source>
</evidence>
<proteinExistence type="predicted"/>
<accession>A0A1M2VD62</accession>
<dbReference type="EMBL" id="MNAD01001456">
    <property type="protein sequence ID" value="OJT05468.1"/>
    <property type="molecule type" value="Genomic_DNA"/>
</dbReference>
<keyword evidence="2" id="KW-1185">Reference proteome</keyword>
<dbReference type="Proteomes" id="UP000184267">
    <property type="component" value="Unassembled WGS sequence"/>
</dbReference>
<name>A0A1M2VD62_TRAPU</name>
<evidence type="ECO:0000313" key="1">
    <source>
        <dbReference type="EMBL" id="OJT05468.1"/>
    </source>
</evidence>
<gene>
    <name evidence="1" type="ORF">TRAPUB_3697</name>
</gene>
<dbReference type="AlphaFoldDB" id="A0A1M2VD62"/>
<comment type="caution">
    <text evidence="1">The sequence shown here is derived from an EMBL/GenBank/DDBJ whole genome shotgun (WGS) entry which is preliminary data.</text>
</comment>
<organism evidence="1 2">
    <name type="scientific">Trametes pubescens</name>
    <name type="common">White-rot fungus</name>
    <dbReference type="NCBI Taxonomy" id="154538"/>
    <lineage>
        <taxon>Eukaryota</taxon>
        <taxon>Fungi</taxon>
        <taxon>Dikarya</taxon>
        <taxon>Basidiomycota</taxon>
        <taxon>Agaricomycotina</taxon>
        <taxon>Agaricomycetes</taxon>
        <taxon>Polyporales</taxon>
        <taxon>Polyporaceae</taxon>
        <taxon>Trametes</taxon>
    </lineage>
</organism>